<dbReference type="AlphaFoldDB" id="A0A917E9T5"/>
<reference evidence="6" key="2">
    <citation type="submission" date="2020-09" db="EMBL/GenBank/DDBJ databases">
        <authorList>
            <person name="Sun Q."/>
            <person name="Zhou Y."/>
        </authorList>
    </citation>
    <scope>NUCLEOTIDE SEQUENCE</scope>
    <source>
        <strain evidence="6">CGMCC 1.15367</strain>
    </source>
</reference>
<dbReference type="Pfam" id="PF13432">
    <property type="entry name" value="TPR_16"/>
    <property type="match status" value="2"/>
</dbReference>
<feature type="repeat" description="TPR" evidence="3">
    <location>
        <begin position="496"/>
        <end position="529"/>
    </location>
</feature>
<evidence type="ECO:0000256" key="3">
    <source>
        <dbReference type="PROSITE-ProRule" id="PRU00339"/>
    </source>
</evidence>
<dbReference type="PANTHER" id="PTHR45586">
    <property type="entry name" value="TPR REPEAT-CONTAINING PROTEIN PA4667"/>
    <property type="match status" value="1"/>
</dbReference>
<proteinExistence type="predicted"/>
<dbReference type="Pfam" id="PF13181">
    <property type="entry name" value="TPR_8"/>
    <property type="match status" value="1"/>
</dbReference>
<keyword evidence="2 3" id="KW-0802">TPR repeat</keyword>
<feature type="region of interest" description="Disordered" evidence="4">
    <location>
        <begin position="579"/>
        <end position="616"/>
    </location>
</feature>
<evidence type="ECO:0000256" key="2">
    <source>
        <dbReference type="ARBA" id="ARBA00022803"/>
    </source>
</evidence>
<dbReference type="InterPro" id="IPR019734">
    <property type="entry name" value="TPR_rpt"/>
</dbReference>
<dbReference type="Proteomes" id="UP000644699">
    <property type="component" value="Unassembled WGS sequence"/>
</dbReference>
<dbReference type="SUPFAM" id="SSF48452">
    <property type="entry name" value="TPR-like"/>
    <property type="match status" value="3"/>
</dbReference>
<dbReference type="Pfam" id="PF07719">
    <property type="entry name" value="TPR_2"/>
    <property type="match status" value="1"/>
</dbReference>
<feature type="repeat" description="TPR" evidence="3">
    <location>
        <begin position="427"/>
        <end position="460"/>
    </location>
</feature>
<reference evidence="6" key="1">
    <citation type="journal article" date="2014" name="Int. J. Syst. Evol. Microbiol.">
        <title>Complete genome sequence of Corynebacterium casei LMG S-19264T (=DSM 44701T), isolated from a smear-ripened cheese.</title>
        <authorList>
            <consortium name="US DOE Joint Genome Institute (JGI-PGF)"/>
            <person name="Walter F."/>
            <person name="Albersmeier A."/>
            <person name="Kalinowski J."/>
            <person name="Ruckert C."/>
        </authorList>
    </citation>
    <scope>NUCLEOTIDE SEQUENCE</scope>
    <source>
        <strain evidence="6">CGMCC 1.15367</strain>
    </source>
</reference>
<dbReference type="EMBL" id="BMIQ01000006">
    <property type="protein sequence ID" value="GGE14711.1"/>
    <property type="molecule type" value="Genomic_DNA"/>
</dbReference>
<accession>A0A917E9T5</accession>
<evidence type="ECO:0000256" key="4">
    <source>
        <dbReference type="SAM" id="MobiDB-lite"/>
    </source>
</evidence>
<evidence type="ECO:0008006" key="8">
    <source>
        <dbReference type="Google" id="ProtNLM"/>
    </source>
</evidence>
<dbReference type="Gene3D" id="1.25.40.10">
    <property type="entry name" value="Tetratricopeptide repeat domain"/>
    <property type="match status" value="4"/>
</dbReference>
<dbReference type="PANTHER" id="PTHR45586:SF1">
    <property type="entry name" value="LIPOPOLYSACCHARIDE ASSEMBLY PROTEIN B"/>
    <property type="match status" value="1"/>
</dbReference>
<dbReference type="InterPro" id="IPR051012">
    <property type="entry name" value="CellSynth/LPSAsmb/PSIAsmb"/>
</dbReference>
<keyword evidence="7" id="KW-1185">Reference proteome</keyword>
<sequence>MQKTPMSRISFALALAAAVALPGASLAAPSGEAPKAAERPAPGIASQTLSGAYLAAKSAQLGGDLDAATSYFEEALRIDPTAQLLQQDAMFAFLANGQFAKGVELAAKLRDDAEAGKVARIALGIDALVKGDWGGAIEQLDILDPSDLDALLLGHLSAWADQGAGRTNDALSRIGDLKKASWYPVFNNYQAGLVAFVAGRQDSARRLLGKVVEDRGSAQTSPDAFMGAVEALARIDARAGKKKEALQTINKGLALAENYEPLAFLKSQIEKGVAVEPPVTSVQEGAAETLYILGQAINRGEGQQVAILYFQLARALDARNPQLLVALAGIAERASRYDEAINYYRDVPESSALRRTADLQIGLDLWSAGRKDEAKAHLEKAVATYPDDLQAYLAYADILSSSKDYKAMADTLDKAVTLAARSNRETWNIYYQRGIAFERIKEWPKAEADFRKALKLSPNQPQVLNYLGYSWVDMNLNLDEGLKFIKTAVDLRPNDGYIVDSLGWAYYRLARFDDAVEQLERAVLLNPADPTINDHLGDAYWQVGRTREARFQWQRALVGDPKPEPADIARIEAKLKDGLPAAGRKAEATDSAPVPAQNRAETAPAAGHGAKPSKIR</sequence>
<dbReference type="PROSITE" id="PS50005">
    <property type="entry name" value="TPR"/>
    <property type="match status" value="2"/>
</dbReference>
<comment type="caution">
    <text evidence="6">The sequence shown here is derived from an EMBL/GenBank/DDBJ whole genome shotgun (WGS) entry which is preliminary data.</text>
</comment>
<name>A0A917E9T5_9HYPH</name>
<gene>
    <name evidence="6" type="ORF">GCM10011390_37290</name>
</gene>
<feature type="chain" id="PRO_5038100268" description="Tetratricopeptide repeat protein" evidence="5">
    <location>
        <begin position="28"/>
        <end position="616"/>
    </location>
</feature>
<evidence type="ECO:0000256" key="5">
    <source>
        <dbReference type="SAM" id="SignalP"/>
    </source>
</evidence>
<dbReference type="InterPro" id="IPR011990">
    <property type="entry name" value="TPR-like_helical_dom_sf"/>
</dbReference>
<evidence type="ECO:0000313" key="6">
    <source>
        <dbReference type="EMBL" id="GGE14711.1"/>
    </source>
</evidence>
<evidence type="ECO:0000256" key="1">
    <source>
        <dbReference type="ARBA" id="ARBA00022737"/>
    </source>
</evidence>
<protein>
    <recommendedName>
        <fullName evidence="8">Tetratricopeptide repeat protein</fullName>
    </recommendedName>
</protein>
<keyword evidence="1" id="KW-0677">Repeat</keyword>
<dbReference type="InterPro" id="IPR013105">
    <property type="entry name" value="TPR_2"/>
</dbReference>
<evidence type="ECO:0000313" key="7">
    <source>
        <dbReference type="Proteomes" id="UP000644699"/>
    </source>
</evidence>
<dbReference type="SMART" id="SM00028">
    <property type="entry name" value="TPR"/>
    <property type="match status" value="7"/>
</dbReference>
<feature type="signal peptide" evidence="5">
    <location>
        <begin position="1"/>
        <end position="27"/>
    </location>
</feature>
<keyword evidence="5" id="KW-0732">Signal</keyword>
<organism evidence="6 7">
    <name type="scientific">Aureimonas endophytica</name>
    <dbReference type="NCBI Taxonomy" id="2027858"/>
    <lineage>
        <taxon>Bacteria</taxon>
        <taxon>Pseudomonadati</taxon>
        <taxon>Pseudomonadota</taxon>
        <taxon>Alphaproteobacteria</taxon>
        <taxon>Hyphomicrobiales</taxon>
        <taxon>Aurantimonadaceae</taxon>
        <taxon>Aureimonas</taxon>
    </lineage>
</organism>